<feature type="compositionally biased region" description="Acidic residues" evidence="22">
    <location>
        <begin position="453"/>
        <end position="466"/>
    </location>
</feature>
<keyword evidence="16" id="KW-0010">Activator</keyword>
<keyword evidence="5" id="KW-0488">Methylation</keyword>
<feature type="region of interest" description="Disordered" evidence="22">
    <location>
        <begin position="311"/>
        <end position="687"/>
    </location>
</feature>
<evidence type="ECO:0000256" key="3">
    <source>
        <dbReference type="ARBA" id="ARBA00010386"/>
    </source>
</evidence>
<evidence type="ECO:0000256" key="13">
    <source>
        <dbReference type="ARBA" id="ARBA00023015"/>
    </source>
</evidence>
<keyword evidence="8" id="KW-0507">mRNA processing</keyword>
<organism evidence="25 26">
    <name type="scientific">Elysia marginata</name>
    <dbReference type="NCBI Taxonomy" id="1093978"/>
    <lineage>
        <taxon>Eukaryota</taxon>
        <taxon>Metazoa</taxon>
        <taxon>Spiralia</taxon>
        <taxon>Lophotrochozoa</taxon>
        <taxon>Mollusca</taxon>
        <taxon>Gastropoda</taxon>
        <taxon>Heterobranchia</taxon>
        <taxon>Euthyneura</taxon>
        <taxon>Panpulmonata</taxon>
        <taxon>Sacoglossa</taxon>
        <taxon>Placobranchoidea</taxon>
        <taxon>Plakobranchidae</taxon>
        <taxon>Elysia</taxon>
    </lineage>
</organism>
<keyword evidence="15" id="KW-0238">DNA-binding</keyword>
<evidence type="ECO:0000256" key="9">
    <source>
        <dbReference type="ARBA" id="ARBA00022728"/>
    </source>
</evidence>
<accession>A0AAV4F5N1</accession>
<keyword evidence="7" id="KW-0597">Phosphoprotein</keyword>
<evidence type="ECO:0000256" key="15">
    <source>
        <dbReference type="ARBA" id="ARBA00023125"/>
    </source>
</evidence>
<evidence type="ECO:0000313" key="26">
    <source>
        <dbReference type="Proteomes" id="UP000762676"/>
    </source>
</evidence>
<feature type="compositionally biased region" description="Basic and acidic residues" evidence="22">
    <location>
        <begin position="105"/>
        <end position="120"/>
    </location>
</feature>
<keyword evidence="18" id="KW-0508">mRNA splicing</keyword>
<keyword evidence="6" id="KW-1017">Isopeptide bond</keyword>
<dbReference type="GO" id="GO:0008380">
    <property type="term" value="P:RNA splicing"/>
    <property type="evidence" value="ECO:0007669"/>
    <property type="project" value="UniProtKB-KW"/>
</dbReference>
<feature type="domain" description="Pinin/SDK" evidence="24">
    <location>
        <begin position="7"/>
        <end position="142"/>
    </location>
</feature>
<evidence type="ECO:0000259" key="24">
    <source>
        <dbReference type="Pfam" id="PF04697"/>
    </source>
</evidence>
<evidence type="ECO:0000256" key="19">
    <source>
        <dbReference type="ARBA" id="ARBA00023242"/>
    </source>
</evidence>
<feature type="compositionally biased region" description="Basic and acidic residues" evidence="22">
    <location>
        <begin position="547"/>
        <end position="602"/>
    </location>
</feature>
<dbReference type="GO" id="GO:0003677">
    <property type="term" value="F:DNA binding"/>
    <property type="evidence" value="ECO:0007669"/>
    <property type="project" value="UniProtKB-KW"/>
</dbReference>
<keyword evidence="14 21" id="KW-0175">Coiled coil</keyword>
<feature type="region of interest" description="Disordered" evidence="22">
    <location>
        <begin position="44"/>
        <end position="123"/>
    </location>
</feature>
<evidence type="ECO:0000256" key="18">
    <source>
        <dbReference type="ARBA" id="ARBA00023187"/>
    </source>
</evidence>
<evidence type="ECO:0000256" key="21">
    <source>
        <dbReference type="SAM" id="Coils"/>
    </source>
</evidence>
<feature type="compositionally biased region" description="Acidic residues" evidence="22">
    <location>
        <begin position="314"/>
        <end position="323"/>
    </location>
</feature>
<dbReference type="PANTHER" id="PTHR12707:SF0">
    <property type="entry name" value="PININ"/>
    <property type="match status" value="1"/>
</dbReference>
<evidence type="ECO:0000256" key="20">
    <source>
        <dbReference type="ARBA" id="ARBA00025916"/>
    </source>
</evidence>
<dbReference type="GO" id="GO:0030057">
    <property type="term" value="C:desmosome"/>
    <property type="evidence" value="ECO:0007669"/>
    <property type="project" value="UniProtKB-SubCell"/>
</dbReference>
<feature type="compositionally biased region" description="Basic and acidic residues" evidence="22">
    <location>
        <begin position="377"/>
        <end position="387"/>
    </location>
</feature>
<name>A0AAV4F5N1_9GAST</name>
<feature type="compositionally biased region" description="Basic and acidic residues" evidence="22">
    <location>
        <begin position="485"/>
        <end position="539"/>
    </location>
</feature>
<feature type="coiled-coil region" evidence="21">
    <location>
        <begin position="176"/>
        <end position="239"/>
    </location>
</feature>
<dbReference type="GO" id="GO:0016607">
    <property type="term" value="C:nuclear speck"/>
    <property type="evidence" value="ECO:0007669"/>
    <property type="project" value="UniProtKB-SubCell"/>
</dbReference>
<dbReference type="EMBL" id="BMAT01011161">
    <property type="protein sequence ID" value="GFR67746.1"/>
    <property type="molecule type" value="Genomic_DNA"/>
</dbReference>
<keyword evidence="11" id="KW-0965">Cell junction</keyword>
<dbReference type="GO" id="GO:0006397">
    <property type="term" value="P:mRNA processing"/>
    <property type="evidence" value="ECO:0007669"/>
    <property type="project" value="UniProtKB-KW"/>
</dbReference>
<evidence type="ECO:0000256" key="11">
    <source>
        <dbReference type="ARBA" id="ARBA00022949"/>
    </source>
</evidence>
<sequence length="687" mass="79935">MAELRGVHVLQNEIEKSKDKLRGYNENIKKLTGRDVTRPGVRRFLSGDRDRMGDGDRDGFQNRATRGRGRLFGLARRGIMDDGGPPSKRRIVGGAFSRLGPAPMRRNEREDSPYEEELPHKLSVHSSVVATSREAKNRDEIMQEQTKDKEGMQRNRRMFGLLLGTLNRFKTESKTLETKDVRRKKIEEKLEEKAEKEKKKFKQETKLLMEEMHLEQSKISRLEQKMEMVQEHADREAELLKLKNFIVTKAKPRIFWKPVQMSTVAENKMKDSKKFVDDLLQEGKDRLDKEIVELMERESKREERIKMRLREDGLFGDEEEEKGEEVKMDEDKTEGSERVVVETKEVGESLTIRLGQKIKKENDDEDADDDNDDDDDDRVRDAETEKTRKPKRTVVIDSEPREASEVEEEGEVDDGERIEEDKSKSKEKESGDDMGVESLQNQEENITKRTDVSEEGEMNNSDAEEEIAPKQVNRQNSGSGGRKSPATEKEKEKSPVKEKERRKSGEKKESDADKDRSRHRDKKEEQTSGGREHHSERSSKKDRHRNNRDIVRDRSTERTVRNRSTEREKRKHREEDSRRDSVSDKRERSRRDSRSERRDHTKEKKRSKKNDSSSEDERPVRIKKEQESGNVGKESKKFRSARSEDDEDDDDDGKEKSKRADNAGKSAAVSGEDEERTSEQNSSMVDN</sequence>
<evidence type="ECO:0000256" key="12">
    <source>
        <dbReference type="ARBA" id="ARBA00022990"/>
    </source>
</evidence>
<evidence type="ECO:0000259" key="23">
    <source>
        <dbReference type="Pfam" id="PF04696"/>
    </source>
</evidence>
<proteinExistence type="inferred from homology"/>
<keyword evidence="19" id="KW-0539">Nucleus</keyword>
<evidence type="ECO:0000256" key="5">
    <source>
        <dbReference type="ARBA" id="ARBA00022481"/>
    </source>
</evidence>
<dbReference type="PANTHER" id="PTHR12707">
    <property type="entry name" value="PINN"/>
    <property type="match status" value="1"/>
</dbReference>
<dbReference type="InterPro" id="IPR006786">
    <property type="entry name" value="Pinin_SDK_MemA"/>
</dbReference>
<evidence type="ECO:0000256" key="6">
    <source>
        <dbReference type="ARBA" id="ARBA00022499"/>
    </source>
</evidence>
<reference evidence="25 26" key="1">
    <citation type="journal article" date="2021" name="Elife">
        <title>Chloroplast acquisition without the gene transfer in kleptoplastic sea slugs, Plakobranchus ocellatus.</title>
        <authorList>
            <person name="Maeda T."/>
            <person name="Takahashi S."/>
            <person name="Yoshida T."/>
            <person name="Shimamura S."/>
            <person name="Takaki Y."/>
            <person name="Nagai Y."/>
            <person name="Toyoda A."/>
            <person name="Suzuki Y."/>
            <person name="Arimoto A."/>
            <person name="Ishii H."/>
            <person name="Satoh N."/>
            <person name="Nishiyama T."/>
            <person name="Hasebe M."/>
            <person name="Maruyama T."/>
            <person name="Minagawa J."/>
            <person name="Obokata J."/>
            <person name="Shigenobu S."/>
        </authorList>
    </citation>
    <scope>NUCLEOTIDE SEQUENCE [LARGE SCALE GENOMIC DNA]</scope>
</reference>
<keyword evidence="17" id="KW-0804">Transcription</keyword>
<comment type="similarity">
    <text evidence="3">Belongs to the pinin family.</text>
</comment>
<feature type="compositionally biased region" description="Acidic residues" evidence="22">
    <location>
        <begin position="405"/>
        <end position="418"/>
    </location>
</feature>
<dbReference type="Pfam" id="PF04697">
    <property type="entry name" value="Pinin_SDK_N"/>
    <property type="match status" value="1"/>
</dbReference>
<feature type="coiled-coil region" evidence="21">
    <location>
        <begin position="7"/>
        <end position="34"/>
    </location>
</feature>
<comment type="subcellular location">
    <subcellularLocation>
        <location evidence="2">Cell junction</location>
        <location evidence="2">Desmosome</location>
    </subcellularLocation>
    <subcellularLocation>
        <location evidence="1">Nucleus speckle</location>
    </subcellularLocation>
</comment>
<feature type="compositionally biased region" description="Basic and acidic residues" evidence="22">
    <location>
        <begin position="609"/>
        <end position="643"/>
    </location>
</feature>
<evidence type="ECO:0000256" key="10">
    <source>
        <dbReference type="ARBA" id="ARBA00022843"/>
    </source>
</evidence>
<feature type="compositionally biased region" description="Basic and acidic residues" evidence="22">
    <location>
        <begin position="419"/>
        <end position="431"/>
    </location>
</feature>
<dbReference type="InterPro" id="IPR039853">
    <property type="entry name" value="Pinin"/>
</dbReference>
<feature type="compositionally biased region" description="Basic and acidic residues" evidence="22">
    <location>
        <begin position="45"/>
        <end position="60"/>
    </location>
</feature>
<evidence type="ECO:0000256" key="8">
    <source>
        <dbReference type="ARBA" id="ARBA00022664"/>
    </source>
</evidence>
<dbReference type="AlphaFoldDB" id="A0AAV4F5N1"/>
<keyword evidence="10" id="KW-0832">Ubl conjugation</keyword>
<keyword evidence="12" id="KW-0007">Acetylation</keyword>
<keyword evidence="9" id="KW-0747">Spliceosome</keyword>
<evidence type="ECO:0000256" key="1">
    <source>
        <dbReference type="ARBA" id="ARBA00004324"/>
    </source>
</evidence>
<keyword evidence="13" id="KW-0805">Transcription regulation</keyword>
<evidence type="ECO:0000313" key="25">
    <source>
        <dbReference type="EMBL" id="GFR67746.1"/>
    </source>
</evidence>
<dbReference type="GO" id="GO:0071013">
    <property type="term" value="C:catalytic step 2 spliceosome"/>
    <property type="evidence" value="ECO:0007669"/>
    <property type="project" value="TreeGrafter"/>
</dbReference>
<evidence type="ECO:0000256" key="14">
    <source>
        <dbReference type="ARBA" id="ARBA00023054"/>
    </source>
</evidence>
<protein>
    <recommendedName>
        <fullName evidence="4">Pinin</fullName>
    </recommendedName>
</protein>
<dbReference type="Proteomes" id="UP000762676">
    <property type="component" value="Unassembled WGS sequence"/>
</dbReference>
<evidence type="ECO:0000256" key="22">
    <source>
        <dbReference type="SAM" id="MobiDB-lite"/>
    </source>
</evidence>
<feature type="compositionally biased region" description="Basic and acidic residues" evidence="22">
    <location>
        <begin position="324"/>
        <end position="347"/>
    </location>
</feature>
<comment type="caution">
    <text evidence="25">The sequence shown here is derived from an EMBL/GenBank/DDBJ whole genome shotgun (WGS) entry which is preliminary data.</text>
</comment>
<feature type="compositionally biased region" description="Acidic residues" evidence="22">
    <location>
        <begin position="363"/>
        <end position="376"/>
    </location>
</feature>
<comment type="subunit">
    <text evidence="20">Found in a mRNA splicing-dependent exon junction complex (EJC). Found in a complex with SR proteins. Found in a mRNP complex with RNPS1. Component of the PSAP complex consisting of RNPS1, SAP18 and PNN. Interacts with PNISR, CTBP1, CTBP2, KRT8, KRT18, KRT19, PS1D/PNO40, PPIG, RNPS1, SFRS4 and SRRM2. Identified in the spliceosome C complex.</text>
</comment>
<dbReference type="Pfam" id="PF04696">
    <property type="entry name" value="Pinin_SDK_memA"/>
    <property type="match status" value="1"/>
</dbReference>
<evidence type="ECO:0000256" key="2">
    <source>
        <dbReference type="ARBA" id="ARBA00004568"/>
    </source>
</evidence>
<gene>
    <name evidence="25" type="ORF">ElyMa_005590900</name>
</gene>
<dbReference type="InterPro" id="IPR006787">
    <property type="entry name" value="Pinin_SDK_N"/>
</dbReference>
<evidence type="ECO:0000256" key="4">
    <source>
        <dbReference type="ARBA" id="ARBA00020056"/>
    </source>
</evidence>
<evidence type="ECO:0000256" key="17">
    <source>
        <dbReference type="ARBA" id="ARBA00023163"/>
    </source>
</evidence>
<keyword evidence="26" id="KW-1185">Reference proteome</keyword>
<feature type="compositionally biased region" description="Basic and acidic residues" evidence="22">
    <location>
        <begin position="653"/>
        <end position="662"/>
    </location>
</feature>
<evidence type="ECO:0000256" key="7">
    <source>
        <dbReference type="ARBA" id="ARBA00022553"/>
    </source>
</evidence>
<feature type="domain" description="Pinin/SDK/MemA protein" evidence="23">
    <location>
        <begin position="150"/>
        <end position="273"/>
    </location>
</feature>
<evidence type="ECO:0000256" key="16">
    <source>
        <dbReference type="ARBA" id="ARBA00023159"/>
    </source>
</evidence>